<evidence type="ECO:0000259" key="2">
    <source>
        <dbReference type="PROSITE" id="PS51677"/>
    </source>
</evidence>
<protein>
    <submittedName>
        <fullName evidence="3">Polysaccharide deacetylase family protein</fullName>
    </submittedName>
</protein>
<dbReference type="SUPFAM" id="SSF88713">
    <property type="entry name" value="Glycoside hydrolase/deacetylase"/>
    <property type="match status" value="1"/>
</dbReference>
<dbReference type="EMBL" id="SKBL01000002">
    <property type="protein sequence ID" value="TFU17672.1"/>
    <property type="molecule type" value="Genomic_DNA"/>
</dbReference>
<accession>A0ABY2K985</accession>
<feature type="domain" description="NodB homology" evidence="2">
    <location>
        <begin position="35"/>
        <end position="111"/>
    </location>
</feature>
<dbReference type="Proteomes" id="UP000297244">
    <property type="component" value="Unassembled WGS sequence"/>
</dbReference>
<dbReference type="InterPro" id="IPR002509">
    <property type="entry name" value="NODB_dom"/>
</dbReference>
<dbReference type="CDD" id="cd10959">
    <property type="entry name" value="CE4_NodB_like_3"/>
    <property type="match status" value="1"/>
</dbReference>
<name>A0ABY2K985_9DEIN</name>
<evidence type="ECO:0000256" key="1">
    <source>
        <dbReference type="SAM" id="MobiDB-lite"/>
    </source>
</evidence>
<dbReference type="PANTHER" id="PTHR10587:SF137">
    <property type="entry name" value="4-DEOXY-4-FORMAMIDO-L-ARABINOSE-PHOSPHOUNDECAPRENOL DEFORMYLASE ARND-RELATED"/>
    <property type="match status" value="1"/>
</dbReference>
<reference evidence="3 4" key="1">
    <citation type="submission" date="2019-03" db="EMBL/GenBank/DDBJ databases">
        <title>Thermus tengchongensis species for the arsenic transformation mechanism.</title>
        <authorList>
            <person name="Yuan G.C."/>
        </authorList>
    </citation>
    <scope>NUCLEOTIDE SEQUENCE [LARGE SCALE GENOMIC DNA]</scope>
    <source>
        <strain evidence="3 4">15Y</strain>
    </source>
</reference>
<dbReference type="Gene3D" id="3.20.20.370">
    <property type="entry name" value="Glycoside hydrolase/deacetylase"/>
    <property type="match status" value="1"/>
</dbReference>
<feature type="compositionally biased region" description="Pro residues" evidence="1">
    <location>
        <begin position="375"/>
        <end position="393"/>
    </location>
</feature>
<proteinExistence type="predicted"/>
<comment type="caution">
    <text evidence="3">The sequence shown here is derived from an EMBL/GenBank/DDBJ whole genome shotgun (WGS) entry which is preliminary data.</text>
</comment>
<evidence type="ECO:0000313" key="4">
    <source>
        <dbReference type="Proteomes" id="UP000297244"/>
    </source>
</evidence>
<dbReference type="InterPro" id="IPR011330">
    <property type="entry name" value="Glyco_hydro/deAcase_b/a-brl"/>
</dbReference>
<dbReference type="Pfam" id="PF01522">
    <property type="entry name" value="Polysacc_deac_1"/>
    <property type="match status" value="1"/>
</dbReference>
<keyword evidence="4" id="KW-1185">Reference proteome</keyword>
<dbReference type="InterPro" id="IPR050248">
    <property type="entry name" value="Polysacc_deacetylase_ArnD"/>
</dbReference>
<sequence length="393" mass="44908">MELILGLILLLYGVSDLLFRFLGLGAYAHASRRTPKVALTFDDGPSERTEALLELLRRHGAKATFFLTGEKARARPDLVEVLRREGHQVEDHGEWHQAWKLLLPWLEWEHMRRNPGRYYRPPHGLHTPFTRLFARLLGKRIALWDLESKDWLDLPPEALAERLLYYLRPGSVVLLHDGPERTLRLLELALPRMLALGYRPVTLDDLSPVPLTPRLALIRGMQGFEERYNQRHGVRRAGLGPFDLFRVERKPFPGPDLPGMPRGTPAMELHLESPRVMELTPWETIRQVRESLKKVAALVAEDPEVRLVYGYSYLAQGARLFGFRTAPLPPWPKLAATLSSAWFLWLYRGELPKGDRAWAELAYLSREELLRRFPPSTPASPPQAPGAGQTPPP</sequence>
<dbReference type="PANTHER" id="PTHR10587">
    <property type="entry name" value="GLYCOSYL TRANSFERASE-RELATED"/>
    <property type="match status" value="1"/>
</dbReference>
<organism evidence="3 4">
    <name type="scientific">Thermus tengchongensis</name>
    <dbReference type="NCBI Taxonomy" id="1214928"/>
    <lineage>
        <taxon>Bacteria</taxon>
        <taxon>Thermotogati</taxon>
        <taxon>Deinococcota</taxon>
        <taxon>Deinococci</taxon>
        <taxon>Thermales</taxon>
        <taxon>Thermaceae</taxon>
        <taxon>Thermus</taxon>
    </lineage>
</organism>
<evidence type="ECO:0000313" key="3">
    <source>
        <dbReference type="EMBL" id="TFU17672.1"/>
    </source>
</evidence>
<dbReference type="InterPro" id="IPR054467">
    <property type="entry name" value="YkoP-like_dom"/>
</dbReference>
<dbReference type="RefSeq" id="WP_038042374.1">
    <property type="nucleotide sequence ID" value="NZ_ML214240.1"/>
</dbReference>
<gene>
    <name evidence="3" type="ORF">E0489_02535</name>
</gene>
<dbReference type="Pfam" id="PF22790">
    <property type="entry name" value="YkoP"/>
    <property type="match status" value="1"/>
</dbReference>
<dbReference type="PROSITE" id="PS51677">
    <property type="entry name" value="NODB"/>
    <property type="match status" value="1"/>
</dbReference>
<feature type="region of interest" description="Disordered" evidence="1">
    <location>
        <begin position="373"/>
        <end position="393"/>
    </location>
</feature>